<dbReference type="InterPro" id="IPR003656">
    <property type="entry name" value="Znf_BED"/>
</dbReference>
<evidence type="ECO:0000256" key="7">
    <source>
        <dbReference type="ARBA" id="ARBA00023242"/>
    </source>
</evidence>
<protein>
    <recommendedName>
        <fullName evidence="10">BED-type domain-containing protein</fullName>
    </recommendedName>
</protein>
<keyword evidence="3 8" id="KW-0863">Zinc-finger</keyword>
<dbReference type="InterPro" id="IPR052035">
    <property type="entry name" value="ZnF_BED_domain_contain"/>
</dbReference>
<evidence type="ECO:0000256" key="2">
    <source>
        <dbReference type="ARBA" id="ARBA00022723"/>
    </source>
</evidence>
<reference evidence="11" key="1">
    <citation type="submission" date="2020-05" db="EMBL/GenBank/DDBJ databases">
        <title>WGS assembly of Panicum virgatum.</title>
        <authorList>
            <person name="Lovell J.T."/>
            <person name="Jenkins J."/>
            <person name="Shu S."/>
            <person name="Juenger T.E."/>
            <person name="Schmutz J."/>
        </authorList>
    </citation>
    <scope>NUCLEOTIDE SEQUENCE</scope>
    <source>
        <strain evidence="11">AP13</strain>
    </source>
</reference>
<evidence type="ECO:0000313" key="11">
    <source>
        <dbReference type="EMBL" id="KAG2644763.1"/>
    </source>
</evidence>
<sequence>MVPAEAEAGIQQEAPAEAGTEQEEAPVEAGTQQEVPAGTGTEQEASAKTVPLATAAPATVKKKWNLPGMPDLDAEVIALSPGTLPATNHAALARRRHPAPALLLPSGFKRKRTPRQTKMPEAERAQVAEQVFVGNEAEEDVGLDQSVGLDAQMGEGWSQHAYGGEDSDDFDRGYTIEGVIEPHMINGFLHGEENRQFRSKVWDEFTKIRVGGVVTKGRCMHCNAEISAKRGAGTSAMATHLRRCKARMSVNRVVNQLKSTVMYPEGIALKDWRFNQDTSRKELLRMISLHGFPLAVVDYDGFRRFVSSLNPVFKMVSRRTITDDCSKKYQEEKQVRLDVLKNVKGRVSLTMDMWTSNQTLGYMCITCHFTDDDWKIHKRTLKFPFMKTPHTGVAIFNVVLRFLQEWNIEDKLFAVTLDNASNNNTMMKLLKSNLLEKKMLLGKGKLLHQRCAAHVLNLNAKQNFKSSIQLCTR</sequence>
<dbReference type="Pfam" id="PF02892">
    <property type="entry name" value="zf-BED"/>
    <property type="match status" value="1"/>
</dbReference>
<keyword evidence="6" id="KW-0804">Transcription</keyword>
<dbReference type="EMBL" id="CM029039">
    <property type="protein sequence ID" value="KAG2644763.1"/>
    <property type="molecule type" value="Genomic_DNA"/>
</dbReference>
<dbReference type="InterPro" id="IPR012337">
    <property type="entry name" value="RNaseH-like_sf"/>
</dbReference>
<keyword evidence="12" id="KW-1185">Reference proteome</keyword>
<keyword evidence="5" id="KW-0805">Transcription regulation</keyword>
<dbReference type="SMART" id="SM00614">
    <property type="entry name" value="ZnF_BED"/>
    <property type="match status" value="1"/>
</dbReference>
<evidence type="ECO:0000313" key="12">
    <source>
        <dbReference type="Proteomes" id="UP000823388"/>
    </source>
</evidence>
<feature type="compositionally biased region" description="Polar residues" evidence="9">
    <location>
        <begin position="30"/>
        <end position="46"/>
    </location>
</feature>
<dbReference type="GO" id="GO:0009791">
    <property type="term" value="P:post-embryonic development"/>
    <property type="evidence" value="ECO:0007669"/>
    <property type="project" value="UniProtKB-ARBA"/>
</dbReference>
<dbReference type="PANTHER" id="PTHR46481">
    <property type="entry name" value="ZINC FINGER BED DOMAIN-CONTAINING PROTEIN 4"/>
    <property type="match status" value="1"/>
</dbReference>
<feature type="region of interest" description="Disordered" evidence="9">
    <location>
        <begin position="1"/>
        <end position="52"/>
    </location>
</feature>
<dbReference type="InterPro" id="IPR036236">
    <property type="entry name" value="Znf_C2H2_sf"/>
</dbReference>
<dbReference type="SUPFAM" id="SSF57667">
    <property type="entry name" value="beta-beta-alpha zinc fingers"/>
    <property type="match status" value="1"/>
</dbReference>
<evidence type="ECO:0000256" key="1">
    <source>
        <dbReference type="ARBA" id="ARBA00004123"/>
    </source>
</evidence>
<keyword evidence="2" id="KW-0479">Metal-binding</keyword>
<gene>
    <name evidence="11" type="ORF">PVAP13_2KG376051</name>
</gene>
<accession>A0A8T0WJD4</accession>
<evidence type="ECO:0000256" key="5">
    <source>
        <dbReference type="ARBA" id="ARBA00023015"/>
    </source>
</evidence>
<evidence type="ECO:0000256" key="3">
    <source>
        <dbReference type="ARBA" id="ARBA00022771"/>
    </source>
</evidence>
<dbReference type="GO" id="GO:0005634">
    <property type="term" value="C:nucleus"/>
    <property type="evidence" value="ECO:0007669"/>
    <property type="project" value="UniProtKB-SubCell"/>
</dbReference>
<comment type="caution">
    <text evidence="11">The sequence shown here is derived from an EMBL/GenBank/DDBJ whole genome shotgun (WGS) entry which is preliminary data.</text>
</comment>
<dbReference type="PROSITE" id="PS50808">
    <property type="entry name" value="ZF_BED"/>
    <property type="match status" value="1"/>
</dbReference>
<evidence type="ECO:0000256" key="8">
    <source>
        <dbReference type="PROSITE-ProRule" id="PRU00027"/>
    </source>
</evidence>
<dbReference type="GO" id="GO:0008270">
    <property type="term" value="F:zinc ion binding"/>
    <property type="evidence" value="ECO:0007669"/>
    <property type="project" value="UniProtKB-KW"/>
</dbReference>
<keyword evidence="4" id="KW-0862">Zinc</keyword>
<evidence type="ECO:0000256" key="4">
    <source>
        <dbReference type="ARBA" id="ARBA00022833"/>
    </source>
</evidence>
<feature type="domain" description="BED-type" evidence="10">
    <location>
        <begin position="196"/>
        <end position="251"/>
    </location>
</feature>
<keyword evidence="7" id="KW-0539">Nucleus</keyword>
<dbReference type="PANTHER" id="PTHR46481:SF10">
    <property type="entry name" value="ZINC FINGER BED DOMAIN-CONTAINING PROTEIN 39"/>
    <property type="match status" value="1"/>
</dbReference>
<dbReference type="GO" id="GO:0003677">
    <property type="term" value="F:DNA binding"/>
    <property type="evidence" value="ECO:0007669"/>
    <property type="project" value="InterPro"/>
</dbReference>
<dbReference type="AlphaFoldDB" id="A0A8T0WJD4"/>
<dbReference type="Proteomes" id="UP000823388">
    <property type="component" value="Chromosome 2K"/>
</dbReference>
<evidence type="ECO:0000259" key="10">
    <source>
        <dbReference type="PROSITE" id="PS50808"/>
    </source>
</evidence>
<comment type="subcellular location">
    <subcellularLocation>
        <location evidence="1">Nucleus</location>
    </subcellularLocation>
</comment>
<dbReference type="SUPFAM" id="SSF53098">
    <property type="entry name" value="Ribonuclease H-like"/>
    <property type="match status" value="1"/>
</dbReference>
<organism evidence="11 12">
    <name type="scientific">Panicum virgatum</name>
    <name type="common">Blackwell switchgrass</name>
    <dbReference type="NCBI Taxonomy" id="38727"/>
    <lineage>
        <taxon>Eukaryota</taxon>
        <taxon>Viridiplantae</taxon>
        <taxon>Streptophyta</taxon>
        <taxon>Embryophyta</taxon>
        <taxon>Tracheophyta</taxon>
        <taxon>Spermatophyta</taxon>
        <taxon>Magnoliopsida</taxon>
        <taxon>Liliopsida</taxon>
        <taxon>Poales</taxon>
        <taxon>Poaceae</taxon>
        <taxon>PACMAD clade</taxon>
        <taxon>Panicoideae</taxon>
        <taxon>Panicodae</taxon>
        <taxon>Paniceae</taxon>
        <taxon>Panicinae</taxon>
        <taxon>Panicum</taxon>
        <taxon>Panicum sect. Hiantes</taxon>
    </lineage>
</organism>
<dbReference type="OrthoDB" id="696392at2759"/>
<proteinExistence type="predicted"/>
<evidence type="ECO:0000256" key="9">
    <source>
        <dbReference type="SAM" id="MobiDB-lite"/>
    </source>
</evidence>
<name>A0A8T0WJD4_PANVG</name>
<evidence type="ECO:0000256" key="6">
    <source>
        <dbReference type="ARBA" id="ARBA00023163"/>
    </source>
</evidence>